<comment type="similarity">
    <text evidence="2 11">Belongs to the sodium:solute symporter (SSF) (TC 2.A.21) family.</text>
</comment>
<dbReference type="GO" id="GO:0005886">
    <property type="term" value="C:plasma membrane"/>
    <property type="evidence" value="ECO:0007669"/>
    <property type="project" value="UniProtKB-SubCell"/>
</dbReference>
<keyword evidence="8" id="KW-0406">Ion transport</keyword>
<organism evidence="13 14">
    <name type="scientific">Holothuria leucospilota</name>
    <name type="common">Black long sea cucumber</name>
    <name type="synonym">Mertensiothuria leucospilota</name>
    <dbReference type="NCBI Taxonomy" id="206669"/>
    <lineage>
        <taxon>Eukaryota</taxon>
        <taxon>Metazoa</taxon>
        <taxon>Echinodermata</taxon>
        <taxon>Eleutherozoa</taxon>
        <taxon>Echinozoa</taxon>
        <taxon>Holothuroidea</taxon>
        <taxon>Aspidochirotacea</taxon>
        <taxon>Aspidochirotida</taxon>
        <taxon>Holothuriidae</taxon>
        <taxon>Holothuria</taxon>
    </lineage>
</organism>
<comment type="caution">
    <text evidence="13">The sequence shown here is derived from an EMBL/GenBank/DDBJ whole genome shotgun (WGS) entry which is preliminary data.</text>
</comment>
<keyword evidence="6 12" id="KW-1133">Transmembrane helix</keyword>
<dbReference type="InterPro" id="IPR051163">
    <property type="entry name" value="Sodium:Solute_Symporter_SSF"/>
</dbReference>
<evidence type="ECO:0000256" key="4">
    <source>
        <dbReference type="ARBA" id="ARBA00022475"/>
    </source>
</evidence>
<evidence type="ECO:0000256" key="8">
    <source>
        <dbReference type="ARBA" id="ARBA00023065"/>
    </source>
</evidence>
<evidence type="ECO:0000256" key="2">
    <source>
        <dbReference type="ARBA" id="ARBA00006434"/>
    </source>
</evidence>
<protein>
    <submittedName>
        <fullName evidence="13">Sodium-dependent multivitamin transporter</fullName>
    </submittedName>
</protein>
<name>A0A9Q1HGT5_HOLLE</name>
<keyword evidence="5 12" id="KW-0812">Transmembrane</keyword>
<keyword evidence="4" id="KW-1003">Cell membrane</keyword>
<evidence type="ECO:0000313" key="14">
    <source>
        <dbReference type="Proteomes" id="UP001152320"/>
    </source>
</evidence>
<dbReference type="OrthoDB" id="6132759at2759"/>
<feature type="transmembrane region" description="Helical" evidence="12">
    <location>
        <begin position="128"/>
        <end position="147"/>
    </location>
</feature>
<evidence type="ECO:0000256" key="9">
    <source>
        <dbReference type="ARBA" id="ARBA00023136"/>
    </source>
</evidence>
<evidence type="ECO:0000256" key="5">
    <source>
        <dbReference type="ARBA" id="ARBA00022692"/>
    </source>
</evidence>
<feature type="transmembrane region" description="Helical" evidence="12">
    <location>
        <begin position="51"/>
        <end position="72"/>
    </location>
</feature>
<dbReference type="EMBL" id="JAIZAY010000003">
    <property type="protein sequence ID" value="KAJ8044461.1"/>
    <property type="molecule type" value="Genomic_DNA"/>
</dbReference>
<evidence type="ECO:0000256" key="3">
    <source>
        <dbReference type="ARBA" id="ARBA00022448"/>
    </source>
</evidence>
<sequence length="581" mass="63895">MYESGPQPLGWLDYVMFILLLVAATLTGLYHNFKKGGQKTTQQFLLADRSVLSLPVAMTLLVSFVSPITLLGTPAEIYHYGGQFMIFVFSALLLYPMMTLIFVPVFYGLKITTAYEYLHKRFGLSLRLLGAFVFTIQTVIYMSIVTYTPALAIEAVTGFAVWKIILLTGLVCTVYTALGGLKAVIYTDVIMFVVIIISMLLVIILGTIRAGGFGYVLEVNAEADRLNILSFPFDPTVRMTFFSVLIGGALNNLSIWAVSQTAVQRFLAAKDLRSAKISVWLNMPFSAILVLVCCLEGLIMYAFYYGDGTLSYATPDPVGVTGEMLSMRSPPNLTSKDQILVYFVSEQFGNIPGFQGLFIACIMAGALSTISSGLNALVSVILIDGVRPFRVWWARRKHSELTTSDRSDTILSKILSVVLGLLSLVLAFFAPYLGTLLKLTNSVFGAAGGPLVGVFLLGMIWKRANEKGTLIGALCGFAMGLWTSMGAIATKDVDPDERLGLYNLSFMWYSGFTLLITVLVSMVMSEIFRLACEADKNHVVNPYLLVPWIRGNLSKYQDVPIGDVVKYDENDRDQADEKLEA</sequence>
<evidence type="ECO:0000256" key="12">
    <source>
        <dbReference type="SAM" id="Phobius"/>
    </source>
</evidence>
<feature type="transmembrane region" description="Helical" evidence="12">
    <location>
        <begin position="12"/>
        <end position="30"/>
    </location>
</feature>
<evidence type="ECO:0000256" key="11">
    <source>
        <dbReference type="RuleBase" id="RU362091"/>
    </source>
</evidence>
<comment type="subcellular location">
    <subcellularLocation>
        <location evidence="1">Cell membrane</location>
        <topology evidence="1">Multi-pass membrane protein</topology>
    </subcellularLocation>
</comment>
<feature type="transmembrane region" description="Helical" evidence="12">
    <location>
        <begin position="84"/>
        <end position="107"/>
    </location>
</feature>
<dbReference type="PANTHER" id="PTHR42985">
    <property type="entry name" value="SODIUM-COUPLED MONOCARBOXYLATE TRANSPORTER"/>
    <property type="match status" value="1"/>
</dbReference>
<evidence type="ECO:0000256" key="10">
    <source>
        <dbReference type="ARBA" id="ARBA00023201"/>
    </source>
</evidence>
<proteinExistence type="inferred from homology"/>
<dbReference type="PANTHER" id="PTHR42985:SF28">
    <property type="entry name" value="SODIUM-DEPENDENT MULTIVITAMIN TRANSPORTER"/>
    <property type="match status" value="1"/>
</dbReference>
<dbReference type="Gene3D" id="1.20.1730.10">
    <property type="entry name" value="Sodium/glucose cotransporter"/>
    <property type="match status" value="1"/>
</dbReference>
<feature type="transmembrane region" description="Helical" evidence="12">
    <location>
        <begin position="468"/>
        <end position="488"/>
    </location>
</feature>
<feature type="transmembrane region" description="Helical" evidence="12">
    <location>
        <begin position="439"/>
        <end position="461"/>
    </location>
</feature>
<evidence type="ECO:0000256" key="1">
    <source>
        <dbReference type="ARBA" id="ARBA00004651"/>
    </source>
</evidence>
<dbReference type="AlphaFoldDB" id="A0A9Q1HGT5"/>
<feature type="transmembrane region" description="Helical" evidence="12">
    <location>
        <begin position="237"/>
        <end position="258"/>
    </location>
</feature>
<feature type="transmembrane region" description="Helical" evidence="12">
    <location>
        <begin position="279"/>
        <end position="304"/>
    </location>
</feature>
<feature type="transmembrane region" description="Helical" evidence="12">
    <location>
        <begin position="508"/>
        <end position="528"/>
    </location>
</feature>
<gene>
    <name evidence="13" type="ORF">HOLleu_07218</name>
</gene>
<dbReference type="Proteomes" id="UP001152320">
    <property type="component" value="Chromosome 3"/>
</dbReference>
<accession>A0A9Q1HGT5</accession>
<keyword evidence="14" id="KW-1185">Reference proteome</keyword>
<dbReference type="InterPro" id="IPR038377">
    <property type="entry name" value="Na/Glc_symporter_sf"/>
</dbReference>
<feature type="transmembrane region" description="Helical" evidence="12">
    <location>
        <begin position="414"/>
        <end position="433"/>
    </location>
</feature>
<evidence type="ECO:0000313" key="13">
    <source>
        <dbReference type="EMBL" id="KAJ8044461.1"/>
    </source>
</evidence>
<feature type="transmembrane region" description="Helical" evidence="12">
    <location>
        <begin position="357"/>
        <end position="383"/>
    </location>
</feature>
<dbReference type="PROSITE" id="PS50283">
    <property type="entry name" value="NA_SOLUT_SYMP_3"/>
    <property type="match status" value="1"/>
</dbReference>
<keyword evidence="9 12" id="KW-0472">Membrane</keyword>
<keyword evidence="10" id="KW-0739">Sodium transport</keyword>
<feature type="transmembrane region" description="Helical" evidence="12">
    <location>
        <begin position="159"/>
        <end position="178"/>
    </location>
</feature>
<evidence type="ECO:0000256" key="6">
    <source>
        <dbReference type="ARBA" id="ARBA00022989"/>
    </source>
</evidence>
<dbReference type="GO" id="GO:0006814">
    <property type="term" value="P:sodium ion transport"/>
    <property type="evidence" value="ECO:0007669"/>
    <property type="project" value="UniProtKB-KW"/>
</dbReference>
<dbReference type="Pfam" id="PF00474">
    <property type="entry name" value="SSF"/>
    <property type="match status" value="1"/>
</dbReference>
<evidence type="ECO:0000256" key="7">
    <source>
        <dbReference type="ARBA" id="ARBA00023053"/>
    </source>
</evidence>
<reference evidence="13" key="1">
    <citation type="submission" date="2021-10" db="EMBL/GenBank/DDBJ databases">
        <title>Tropical sea cucumber genome reveals ecological adaptation and Cuvierian tubules defense mechanism.</title>
        <authorList>
            <person name="Chen T."/>
        </authorList>
    </citation>
    <scope>NUCLEOTIDE SEQUENCE</scope>
    <source>
        <strain evidence="13">Nanhai2018</strain>
        <tissue evidence="13">Muscle</tissue>
    </source>
</reference>
<keyword evidence="3" id="KW-0813">Transport</keyword>
<feature type="transmembrane region" description="Helical" evidence="12">
    <location>
        <begin position="190"/>
        <end position="217"/>
    </location>
</feature>
<dbReference type="CDD" id="cd11492">
    <property type="entry name" value="SLC5sbd_NIS-SMVT"/>
    <property type="match status" value="1"/>
</dbReference>
<dbReference type="InterPro" id="IPR001734">
    <property type="entry name" value="Na/solute_symporter"/>
</dbReference>
<dbReference type="NCBIfam" id="TIGR00813">
    <property type="entry name" value="sss"/>
    <property type="match status" value="1"/>
</dbReference>
<dbReference type="GO" id="GO:0015293">
    <property type="term" value="F:symporter activity"/>
    <property type="evidence" value="ECO:0007669"/>
    <property type="project" value="TreeGrafter"/>
</dbReference>
<keyword evidence="7" id="KW-0915">Sodium</keyword>